<accession>A0A8J3YB64</accession>
<feature type="domain" description="Glycosyltransferase 2-like" evidence="1">
    <location>
        <begin position="9"/>
        <end position="107"/>
    </location>
</feature>
<evidence type="ECO:0000313" key="2">
    <source>
        <dbReference type="EMBL" id="GIJ04849.1"/>
    </source>
</evidence>
<dbReference type="Gene3D" id="1.25.40.10">
    <property type="entry name" value="Tetratricopeptide repeat domain"/>
    <property type="match status" value="1"/>
</dbReference>
<dbReference type="InterPro" id="IPR029044">
    <property type="entry name" value="Nucleotide-diphossugar_trans"/>
</dbReference>
<dbReference type="Proteomes" id="UP000652013">
    <property type="component" value="Unassembled WGS sequence"/>
</dbReference>
<sequence length="335" mass="35234">MNRPTLAAVLIVKDEAEHLPACLASLRGLADAVHVHDTGSADGTPEIAAGHGAVVTRGPWTGDFAAARNAAHAGVTADWILVADADDRVHGDAELLRPLLARTRADVLRAEVHVVQDTGPYTLRQVRLYRTGAARWAGRIHEHLVGAGGGEPAADEVPATAVRFTHLGYAAAADRVGKSRRNLALARQTLAELSAQGDGADPAMVARTLLDLGRAHVGAEQHAEAAETLETLRELYPGTPQWLQGTDFLARILLATGLDARCLELVAELRAAGAPAAYCDWLAAQALAQLGDVRTAARLLSGVTEVVDTAGRRHDPAGLRELRGLMDQLAALTVG</sequence>
<comment type="caution">
    <text evidence="2">The sequence shown here is derived from an EMBL/GenBank/DDBJ whole genome shotgun (WGS) entry which is preliminary data.</text>
</comment>
<evidence type="ECO:0000259" key="1">
    <source>
        <dbReference type="Pfam" id="PF00535"/>
    </source>
</evidence>
<proteinExistence type="predicted"/>
<dbReference type="Pfam" id="PF00535">
    <property type="entry name" value="Glycos_transf_2"/>
    <property type="match status" value="1"/>
</dbReference>
<dbReference type="RefSeq" id="WP_203940083.1">
    <property type="nucleotide sequence ID" value="NZ_BAAAGJ010000005.1"/>
</dbReference>
<dbReference type="InterPro" id="IPR001173">
    <property type="entry name" value="Glyco_trans_2-like"/>
</dbReference>
<dbReference type="EMBL" id="BOOY01000030">
    <property type="protein sequence ID" value="GIJ04849.1"/>
    <property type="molecule type" value="Genomic_DNA"/>
</dbReference>
<organism evidence="2 3">
    <name type="scientific">Spirilliplanes yamanashiensis</name>
    <dbReference type="NCBI Taxonomy" id="42233"/>
    <lineage>
        <taxon>Bacteria</taxon>
        <taxon>Bacillati</taxon>
        <taxon>Actinomycetota</taxon>
        <taxon>Actinomycetes</taxon>
        <taxon>Micromonosporales</taxon>
        <taxon>Micromonosporaceae</taxon>
        <taxon>Spirilliplanes</taxon>
    </lineage>
</organism>
<evidence type="ECO:0000313" key="3">
    <source>
        <dbReference type="Proteomes" id="UP000652013"/>
    </source>
</evidence>
<dbReference type="PANTHER" id="PTHR43630">
    <property type="entry name" value="POLY-BETA-1,6-N-ACETYL-D-GLUCOSAMINE SYNTHASE"/>
    <property type="match status" value="1"/>
</dbReference>
<dbReference type="AlphaFoldDB" id="A0A8J3YB64"/>
<dbReference type="Gene3D" id="3.90.550.10">
    <property type="entry name" value="Spore Coat Polysaccharide Biosynthesis Protein SpsA, Chain A"/>
    <property type="match status" value="1"/>
</dbReference>
<dbReference type="SUPFAM" id="SSF48452">
    <property type="entry name" value="TPR-like"/>
    <property type="match status" value="1"/>
</dbReference>
<dbReference type="InterPro" id="IPR011990">
    <property type="entry name" value="TPR-like_helical_dom_sf"/>
</dbReference>
<dbReference type="SUPFAM" id="SSF53448">
    <property type="entry name" value="Nucleotide-diphospho-sugar transferases"/>
    <property type="match status" value="1"/>
</dbReference>
<gene>
    <name evidence="2" type="ORF">Sya03_42010</name>
</gene>
<keyword evidence="3" id="KW-1185">Reference proteome</keyword>
<protein>
    <recommendedName>
        <fullName evidence="1">Glycosyltransferase 2-like domain-containing protein</fullName>
    </recommendedName>
</protein>
<name>A0A8J3YB64_9ACTN</name>
<dbReference type="PANTHER" id="PTHR43630:SF2">
    <property type="entry name" value="GLYCOSYLTRANSFERASE"/>
    <property type="match status" value="1"/>
</dbReference>
<reference evidence="2" key="1">
    <citation type="submission" date="2021-01" db="EMBL/GenBank/DDBJ databases">
        <title>Whole genome shotgun sequence of Spirilliplanes yamanashiensis NBRC 15828.</title>
        <authorList>
            <person name="Komaki H."/>
            <person name="Tamura T."/>
        </authorList>
    </citation>
    <scope>NUCLEOTIDE SEQUENCE</scope>
    <source>
        <strain evidence="2">NBRC 15828</strain>
    </source>
</reference>